<dbReference type="EMBL" id="LN899820">
    <property type="protein sequence ID" value="CUV56913.1"/>
    <property type="molecule type" value="Genomic_DNA"/>
</dbReference>
<keyword evidence="1" id="KW-0472">Membrane</keyword>
<feature type="transmembrane region" description="Helical" evidence="1">
    <location>
        <begin position="44"/>
        <end position="66"/>
    </location>
</feature>
<feature type="transmembrane region" description="Helical" evidence="1">
    <location>
        <begin position="305"/>
        <end position="323"/>
    </location>
</feature>
<feature type="transmembrane region" description="Helical" evidence="1">
    <location>
        <begin position="158"/>
        <end position="181"/>
    </location>
</feature>
<feature type="transmembrane region" description="Helical" evidence="1">
    <location>
        <begin position="357"/>
        <end position="375"/>
    </location>
</feature>
<feature type="transmembrane region" description="Helical" evidence="1">
    <location>
        <begin position="134"/>
        <end position="151"/>
    </location>
</feature>
<evidence type="ECO:0000313" key="2">
    <source>
        <dbReference type="EMBL" id="CUV19665.1"/>
    </source>
</evidence>
<reference evidence="2" key="1">
    <citation type="submission" date="2015-10" db="EMBL/GenBank/DDBJ databases">
        <authorList>
            <person name="Gilbert D.G."/>
        </authorList>
    </citation>
    <scope>NUCLEOTIDE SEQUENCE</scope>
    <source>
        <strain evidence="2">Phyl III-seqv23</strain>
    </source>
</reference>
<organism evidence="2">
    <name type="scientific">Ralstonia solanacearum</name>
    <name type="common">Pseudomonas solanacearum</name>
    <dbReference type="NCBI Taxonomy" id="305"/>
    <lineage>
        <taxon>Bacteria</taxon>
        <taxon>Pseudomonadati</taxon>
        <taxon>Pseudomonadota</taxon>
        <taxon>Betaproteobacteria</taxon>
        <taxon>Burkholderiales</taxon>
        <taxon>Burkholderiaceae</taxon>
        <taxon>Ralstonia</taxon>
        <taxon>Ralstonia solanacearum species complex</taxon>
    </lineage>
</organism>
<keyword evidence="1" id="KW-1133">Transmembrane helix</keyword>
<proteinExistence type="predicted"/>
<accession>A0A0S4UBR5</accession>
<dbReference type="AlphaFoldDB" id="A0A0S4UBR5"/>
<gene>
    <name evidence="4" type="ORF">LH706_24410</name>
    <name evidence="2" type="ORF">PSS4_v1_1080024</name>
    <name evidence="3" type="ORF">RUN215_v1_1010024</name>
</gene>
<sequence length="390" mass="43865">MNKTEIMRDMIVSPPIIFLAAWSMQVIGHTLLQRDFDKFSDHTWWLLAAAAFSFILGCAFVTFTYIGRRRPNRGITPSKLRGGKRAFWILLTAYGIFGLAPVINILLDQGSISGARDAIVKGIESRNDSIVRSYYFSALLVVFAVYLVSQASHYSPGFLVIGFVAATVAAISSSGRTLLLLLFTSTPVSLYLQNKIRKKTFFASFLVFLCFFLALAVLNGKGAFINDLYSQITWNLEVYVLNGLASFNHFVTNNHPSFDGNILVPNLLRRIFELEGDAIPLVLPFVETPFPGNVYTALYPWYHDGGALGLMVGFFLIGAFSQYFYHARHKSFKHTFYYSISAYALIMTIFQDQYIQAYPLWMMAILSPFLASALTPKMRKPSIIKAKTEE</sequence>
<feature type="transmembrane region" description="Helical" evidence="1">
    <location>
        <begin position="335"/>
        <end position="351"/>
    </location>
</feature>
<dbReference type="NCBIfam" id="TIGR04370">
    <property type="entry name" value="glyco_rpt_poly"/>
    <property type="match status" value="1"/>
</dbReference>
<keyword evidence="1 2" id="KW-0812">Transmembrane</keyword>
<dbReference type="EMBL" id="LN899821">
    <property type="protein sequence ID" value="CUV19665.1"/>
    <property type="molecule type" value="Genomic_DNA"/>
</dbReference>
<reference evidence="4" key="2">
    <citation type="submission" date="2021-10" db="EMBL/GenBank/DDBJ databases">
        <title>Complete genome sequences of five Ralstonia solancearum strains isolated from sunflower.</title>
        <authorList>
            <person name="She X."/>
            <person name="He Z."/>
        </authorList>
    </citation>
    <scope>NUCLEOTIDE SEQUENCE</scope>
    <source>
        <strain evidence="4">RS638</strain>
        <plasmid evidence="4">p1</plasmid>
    </source>
</reference>
<keyword evidence="4" id="KW-0614">Plasmid</keyword>
<dbReference type="PATRIC" id="fig|305.107.peg.2746"/>
<name>A0A0S4UBR5_RALSL</name>
<feature type="transmembrane region" description="Helical" evidence="1">
    <location>
        <begin position="12"/>
        <end position="32"/>
    </location>
</feature>
<evidence type="ECO:0000313" key="4">
    <source>
        <dbReference type="EMBL" id="UZF17117.1"/>
    </source>
</evidence>
<evidence type="ECO:0000256" key="1">
    <source>
        <dbReference type="SAM" id="Phobius"/>
    </source>
</evidence>
<feature type="transmembrane region" description="Helical" evidence="1">
    <location>
        <begin position="87"/>
        <end position="107"/>
    </location>
</feature>
<geneLocation type="plasmid" evidence="4">
    <name>p1</name>
</geneLocation>
<evidence type="ECO:0000313" key="3">
    <source>
        <dbReference type="EMBL" id="CUV56913.1"/>
    </source>
</evidence>
<protein>
    <submittedName>
        <fullName evidence="4">Oligosaccharide repeat unit polymerase</fullName>
    </submittedName>
    <submittedName>
        <fullName evidence="2">Putative o-antigen polymerase transmembrane protein</fullName>
    </submittedName>
</protein>
<dbReference type="EMBL" id="CP085044">
    <property type="protein sequence ID" value="UZF17117.1"/>
    <property type="molecule type" value="Genomic_DNA"/>
</dbReference>
<feature type="transmembrane region" description="Helical" evidence="1">
    <location>
        <begin position="201"/>
        <end position="220"/>
    </location>
</feature>